<dbReference type="SUPFAM" id="SSF53474">
    <property type="entry name" value="alpha/beta-Hydrolases"/>
    <property type="match status" value="1"/>
</dbReference>
<dbReference type="OrthoDB" id="2152248at2759"/>
<dbReference type="PANTHER" id="PTHR43037:SF1">
    <property type="entry name" value="BLL1128 PROTEIN"/>
    <property type="match status" value="1"/>
</dbReference>
<gene>
    <name evidence="2" type="ORF">TrRE_jg13290</name>
</gene>
<keyword evidence="3" id="KW-1185">Reference proteome</keyword>
<dbReference type="InterPro" id="IPR050955">
    <property type="entry name" value="Plant_Biomass_Hydrol_Est"/>
</dbReference>
<keyword evidence="1" id="KW-0732">Signal</keyword>
<comment type="caution">
    <text evidence="2">The sequence shown here is derived from an EMBL/GenBank/DDBJ whole genome shotgun (WGS) entry which is preliminary data.</text>
</comment>
<dbReference type="Proteomes" id="UP001165082">
    <property type="component" value="Unassembled WGS sequence"/>
</dbReference>
<evidence type="ECO:0008006" key="4">
    <source>
        <dbReference type="Google" id="ProtNLM"/>
    </source>
</evidence>
<dbReference type="PANTHER" id="PTHR43037">
    <property type="entry name" value="UNNAMED PRODUCT-RELATED"/>
    <property type="match status" value="1"/>
</dbReference>
<reference evidence="2" key="1">
    <citation type="submission" date="2022-07" db="EMBL/GenBank/DDBJ databases">
        <title>Genome analysis of Parmales, a sister group of diatoms, reveals the evolutionary specialization of diatoms from phago-mixotrophs to photoautotrophs.</title>
        <authorList>
            <person name="Ban H."/>
            <person name="Sato S."/>
            <person name="Yoshikawa S."/>
            <person name="Kazumasa Y."/>
            <person name="Nakamura Y."/>
            <person name="Ichinomiya M."/>
            <person name="Saitoh K."/>
            <person name="Sato N."/>
            <person name="Blanc-Mathieu R."/>
            <person name="Endo H."/>
            <person name="Kuwata A."/>
            <person name="Ogata H."/>
        </authorList>
    </citation>
    <scope>NUCLEOTIDE SEQUENCE</scope>
</reference>
<dbReference type="Gene3D" id="3.40.50.1820">
    <property type="entry name" value="alpha/beta hydrolase"/>
    <property type="match status" value="1"/>
</dbReference>
<dbReference type="InterPro" id="IPR029058">
    <property type="entry name" value="AB_hydrolase_fold"/>
</dbReference>
<dbReference type="EMBL" id="BRXZ01001089">
    <property type="protein sequence ID" value="GMH61966.1"/>
    <property type="molecule type" value="Genomic_DNA"/>
</dbReference>
<evidence type="ECO:0000313" key="2">
    <source>
        <dbReference type="EMBL" id="GMH61966.1"/>
    </source>
</evidence>
<evidence type="ECO:0000256" key="1">
    <source>
        <dbReference type="ARBA" id="ARBA00022729"/>
    </source>
</evidence>
<sequence length="213" mass="23593">MGAVKKIGRLRETSLPAILLSASDEDVPFGGREAFPFIVVMPLAKQRDWKPQFDSLINLLDKLMPVVGGDPSATYCCGNSMGGKGTWELASKNPGRFAAIVPICGYLVDHKKLDKADSPSSLKEVVDGCKDLPCWVFHSITDRLVEVDHSDEVVAALREAGGSELHYTRYESAPNLPNFPEKGFGHACYELSFREDELYCWLLSKRIKEKVSE</sequence>
<name>A0A9W7A0T0_9STRA</name>
<proteinExistence type="predicted"/>
<accession>A0A9W7A0T0</accession>
<organism evidence="2 3">
    <name type="scientific">Triparma retinervis</name>
    <dbReference type="NCBI Taxonomy" id="2557542"/>
    <lineage>
        <taxon>Eukaryota</taxon>
        <taxon>Sar</taxon>
        <taxon>Stramenopiles</taxon>
        <taxon>Ochrophyta</taxon>
        <taxon>Bolidophyceae</taxon>
        <taxon>Parmales</taxon>
        <taxon>Triparmaceae</taxon>
        <taxon>Triparma</taxon>
    </lineage>
</organism>
<protein>
    <recommendedName>
        <fullName evidence="4">Peptidase S9 prolyl oligopeptidase catalytic domain-containing protein</fullName>
    </recommendedName>
</protein>
<dbReference type="AlphaFoldDB" id="A0A9W7A0T0"/>
<evidence type="ECO:0000313" key="3">
    <source>
        <dbReference type="Proteomes" id="UP001165082"/>
    </source>
</evidence>